<dbReference type="AlphaFoldDB" id="A0A2N6LL83"/>
<dbReference type="Gene3D" id="3.40.1110.10">
    <property type="entry name" value="Calcium-transporting ATPase, cytoplasmic domain N"/>
    <property type="match status" value="1"/>
</dbReference>
<dbReference type="InterPro" id="IPR023214">
    <property type="entry name" value="HAD_sf"/>
</dbReference>
<dbReference type="GO" id="GO:0015086">
    <property type="term" value="F:cadmium ion transmembrane transporter activity"/>
    <property type="evidence" value="ECO:0007669"/>
    <property type="project" value="TreeGrafter"/>
</dbReference>
<evidence type="ECO:0000256" key="7">
    <source>
        <dbReference type="RuleBase" id="RU362081"/>
    </source>
</evidence>
<dbReference type="InterPro" id="IPR008250">
    <property type="entry name" value="ATPase_P-typ_transduc_dom_A_sf"/>
</dbReference>
<evidence type="ECO:0000259" key="8">
    <source>
        <dbReference type="Pfam" id="PF00122"/>
    </source>
</evidence>
<keyword evidence="3" id="KW-0812">Transmembrane</keyword>
<gene>
    <name evidence="9" type="ORF">CEN46_05125</name>
</gene>
<dbReference type="PRINTS" id="PR00119">
    <property type="entry name" value="CATATPASE"/>
</dbReference>
<dbReference type="InterPro" id="IPR051014">
    <property type="entry name" value="Cation_Transport_ATPase_IB"/>
</dbReference>
<evidence type="ECO:0000313" key="10">
    <source>
        <dbReference type="Proteomes" id="UP000235081"/>
    </source>
</evidence>
<proteinExistence type="inferred from homology"/>
<protein>
    <submittedName>
        <fullName evidence="9">Heavy metal translocating P-type ATPase</fullName>
    </submittedName>
</protein>
<dbReference type="InterPro" id="IPR036412">
    <property type="entry name" value="HAD-like_sf"/>
</dbReference>
<keyword evidence="6" id="KW-0472">Membrane</keyword>
<dbReference type="EMBL" id="NMQE01000139">
    <property type="protein sequence ID" value="PMB25677.1"/>
    <property type="molecule type" value="Genomic_DNA"/>
</dbReference>
<keyword evidence="7" id="KW-0067">ATP-binding</keyword>
<dbReference type="GO" id="GO:0005886">
    <property type="term" value="C:plasma membrane"/>
    <property type="evidence" value="ECO:0007669"/>
    <property type="project" value="UniProtKB-SubCell"/>
</dbReference>
<dbReference type="Proteomes" id="UP000235081">
    <property type="component" value="Unassembled WGS sequence"/>
</dbReference>
<evidence type="ECO:0000256" key="4">
    <source>
        <dbReference type="ARBA" id="ARBA00022967"/>
    </source>
</evidence>
<dbReference type="NCBIfam" id="TIGR01525">
    <property type="entry name" value="ATPase-IB_hvy"/>
    <property type="match status" value="1"/>
</dbReference>
<reference evidence="9 10" key="1">
    <citation type="submission" date="2017-07" db="EMBL/GenBank/DDBJ databases">
        <title>Genomes of Fischerella (Mastigocladus) sp. strains.</title>
        <authorList>
            <person name="Miller S.R."/>
        </authorList>
    </citation>
    <scope>NUCLEOTIDE SEQUENCE [LARGE SCALE GENOMIC DNA]</scope>
    <source>
        <strain evidence="9 10">CCMEE 5318</strain>
    </source>
</reference>
<dbReference type="SUPFAM" id="SSF56784">
    <property type="entry name" value="HAD-like"/>
    <property type="match status" value="1"/>
</dbReference>
<evidence type="ECO:0000256" key="2">
    <source>
        <dbReference type="ARBA" id="ARBA00006024"/>
    </source>
</evidence>
<dbReference type="InterPro" id="IPR001757">
    <property type="entry name" value="P_typ_ATPase"/>
</dbReference>
<evidence type="ECO:0000256" key="5">
    <source>
        <dbReference type="ARBA" id="ARBA00022989"/>
    </source>
</evidence>
<dbReference type="PANTHER" id="PTHR48085">
    <property type="entry name" value="CADMIUM/ZINC-TRANSPORTING ATPASE HMA2-RELATED"/>
    <property type="match status" value="1"/>
</dbReference>
<keyword evidence="4" id="KW-1278">Translocase</keyword>
<dbReference type="GO" id="GO:0019829">
    <property type="term" value="F:ATPase-coupled monoatomic cation transmembrane transporter activity"/>
    <property type="evidence" value="ECO:0007669"/>
    <property type="project" value="InterPro"/>
</dbReference>
<dbReference type="SFLD" id="SFLDF00027">
    <property type="entry name" value="p-type_atpase"/>
    <property type="match status" value="1"/>
</dbReference>
<comment type="subcellular location">
    <subcellularLocation>
        <location evidence="7">Cell membrane</location>
    </subcellularLocation>
    <subcellularLocation>
        <location evidence="1">Membrane</location>
        <topology evidence="1">Multi-pass membrane protein</topology>
    </subcellularLocation>
</comment>
<dbReference type="InterPro" id="IPR023299">
    <property type="entry name" value="ATPase_P-typ_cyto_dom_N"/>
</dbReference>
<organism evidence="9 10">
    <name type="scientific">Fischerella thermalis CCMEE 5318</name>
    <dbReference type="NCBI Taxonomy" id="2019666"/>
    <lineage>
        <taxon>Bacteria</taxon>
        <taxon>Bacillati</taxon>
        <taxon>Cyanobacteriota</taxon>
        <taxon>Cyanophyceae</taxon>
        <taxon>Nostocales</taxon>
        <taxon>Hapalosiphonaceae</taxon>
        <taxon>Fischerella</taxon>
    </lineage>
</organism>
<dbReference type="PROSITE" id="PS00154">
    <property type="entry name" value="ATPASE_E1_E2"/>
    <property type="match status" value="1"/>
</dbReference>
<dbReference type="GO" id="GO:0016887">
    <property type="term" value="F:ATP hydrolysis activity"/>
    <property type="evidence" value="ECO:0007669"/>
    <property type="project" value="InterPro"/>
</dbReference>
<accession>A0A2N6LL83</accession>
<feature type="domain" description="P-type ATPase A" evidence="8">
    <location>
        <begin position="249"/>
        <end position="345"/>
    </location>
</feature>
<evidence type="ECO:0000256" key="3">
    <source>
        <dbReference type="ARBA" id="ARBA00022692"/>
    </source>
</evidence>
<evidence type="ECO:0000313" key="9">
    <source>
        <dbReference type="EMBL" id="PMB25677.1"/>
    </source>
</evidence>
<dbReference type="GO" id="GO:0005524">
    <property type="term" value="F:ATP binding"/>
    <property type="evidence" value="ECO:0007669"/>
    <property type="project" value="UniProtKB-UniRule"/>
</dbReference>
<dbReference type="Gene3D" id="3.40.50.1000">
    <property type="entry name" value="HAD superfamily/HAD-like"/>
    <property type="match status" value="1"/>
</dbReference>
<sequence>MTIATKSETAKQATLQNPEIAAGIYYHVVHKIPGRVRFRVPLLAHNPDYADNLQKLLESDSRVLKVRLNRHAASIAISYQFSDHRSDRSCGDNQGSCESWTTTSSPLCDHLMPAYLGHLIQQAKQNKIANSTAKAEKTQTNHVKLPAFAAILALLGLKLPIPRAIIAATVAFAALPIAKRAYASITKERKFNIDCLDLIAIALTSAQGNLLTPALVMTLHEIGDTIRDRTARVSHDRAADLLESLGHYAWVEQPNGQKKHIRATEVKPGDIVIVYPGEQIPVDGQILHGKALIDQQKLTGESIPVVRQPGQAVYASTLVREGEIYILTERVGIATRAGASIDLVQKAPVHDTRMGNYAATIADKAIVPTLVFAGIVLAATRNPARAASILTLDFVTGIRVALPTTFLAALHHATRHGVLIRSGHALEKLAQVDTLVFDKTGTLTKGDIEVVQVETVVGRISTHRLLELAAAAEQRLTHPVAEAVVRYAKKQGIEILPRQEWKYEIGLGVQAEIDGQEVVVGSDRFLHQCGIPLDCLYEPHLCNQADCPYHLNCRISAHDSLLYVGVDGEFQGVIYYTDPLRPESAAVIRELQTAYGMSIHLLTGDSQQRAIAVARKLGIPRSRVHAEAFPEQKAEIIRKLHASGKTVAFTGDGLNDSVALSYADVSISFGGGSEVARETADVVLMDNNLTSFLEAIAIARQTKAVIQQNIGLAVIPNLAALGLATTVGLHPLAATVVHNGSAIAAGLNGLRPLMHQDPQKRVEAIASGTTENFNQG</sequence>
<dbReference type="SFLD" id="SFLDG00002">
    <property type="entry name" value="C1.7:_P-type_atpase_like"/>
    <property type="match status" value="1"/>
</dbReference>
<dbReference type="InterPro" id="IPR044492">
    <property type="entry name" value="P_typ_ATPase_HD_dom"/>
</dbReference>
<dbReference type="RefSeq" id="WP_102180704.1">
    <property type="nucleotide sequence ID" value="NZ_NMQE01000139.1"/>
</dbReference>
<keyword evidence="7" id="KW-1003">Cell membrane</keyword>
<evidence type="ECO:0000256" key="1">
    <source>
        <dbReference type="ARBA" id="ARBA00004141"/>
    </source>
</evidence>
<keyword evidence="7" id="KW-0547">Nucleotide-binding</keyword>
<dbReference type="NCBIfam" id="TIGR01494">
    <property type="entry name" value="ATPase_P-type"/>
    <property type="match status" value="2"/>
</dbReference>
<keyword evidence="5" id="KW-1133">Transmembrane helix</keyword>
<dbReference type="Pfam" id="PF00122">
    <property type="entry name" value="E1-E2_ATPase"/>
    <property type="match status" value="1"/>
</dbReference>
<dbReference type="SUPFAM" id="SSF81653">
    <property type="entry name" value="Calcium ATPase, transduction domain A"/>
    <property type="match status" value="1"/>
</dbReference>
<dbReference type="InterPro" id="IPR027256">
    <property type="entry name" value="P-typ_ATPase_IB"/>
</dbReference>
<comment type="similarity">
    <text evidence="2 7">Belongs to the cation transport ATPase (P-type) (TC 3.A.3) family. Type IB subfamily.</text>
</comment>
<comment type="caution">
    <text evidence="9">The sequence shown here is derived from an EMBL/GenBank/DDBJ whole genome shotgun (WGS) entry which is preliminary data.</text>
</comment>
<dbReference type="InterPro" id="IPR018303">
    <property type="entry name" value="ATPase_P-typ_P_site"/>
</dbReference>
<dbReference type="Pfam" id="PF00702">
    <property type="entry name" value="Hydrolase"/>
    <property type="match status" value="1"/>
</dbReference>
<dbReference type="PANTHER" id="PTHR48085:SF5">
    <property type="entry name" value="CADMIUM_ZINC-TRANSPORTING ATPASE HMA4-RELATED"/>
    <property type="match status" value="1"/>
</dbReference>
<dbReference type="Gene3D" id="2.70.150.10">
    <property type="entry name" value="Calcium-transporting ATPase, cytoplasmic transduction domain A"/>
    <property type="match status" value="1"/>
</dbReference>
<dbReference type="SFLD" id="SFLDS00003">
    <property type="entry name" value="Haloacid_Dehalogenase"/>
    <property type="match status" value="1"/>
</dbReference>
<dbReference type="GO" id="GO:0046872">
    <property type="term" value="F:metal ion binding"/>
    <property type="evidence" value="ECO:0007669"/>
    <property type="project" value="UniProtKB-KW"/>
</dbReference>
<keyword evidence="7" id="KW-0479">Metal-binding</keyword>
<evidence type="ECO:0000256" key="6">
    <source>
        <dbReference type="ARBA" id="ARBA00023136"/>
    </source>
</evidence>
<name>A0A2N6LL83_9CYAN</name>
<dbReference type="InterPro" id="IPR059000">
    <property type="entry name" value="ATPase_P-type_domA"/>
</dbReference>
<dbReference type="CDD" id="cd07550">
    <property type="entry name" value="P-type_ATPase_HM"/>
    <property type="match status" value="1"/>
</dbReference>